<comment type="caution">
    <text evidence="8">The sequence shown here is derived from an EMBL/GenBank/DDBJ whole genome shotgun (WGS) entry which is preliminary data.</text>
</comment>
<evidence type="ECO:0000313" key="8">
    <source>
        <dbReference type="EMBL" id="TMQ73931.1"/>
    </source>
</evidence>
<evidence type="ECO:0000256" key="5">
    <source>
        <dbReference type="PROSITE-ProRule" id="PRU00339"/>
    </source>
</evidence>
<dbReference type="Pfam" id="PF00069">
    <property type="entry name" value="Pkinase"/>
    <property type="match status" value="1"/>
</dbReference>
<dbReference type="InterPro" id="IPR017441">
    <property type="entry name" value="Protein_kinase_ATP_BS"/>
</dbReference>
<keyword evidence="5" id="KW-0802">TPR repeat</keyword>
<dbReference type="CDD" id="cd14014">
    <property type="entry name" value="STKc_PknB_like"/>
    <property type="match status" value="1"/>
</dbReference>
<feature type="binding site" evidence="6">
    <location>
        <position position="38"/>
    </location>
    <ligand>
        <name>ATP</name>
        <dbReference type="ChEBI" id="CHEBI:30616"/>
    </ligand>
</feature>
<keyword evidence="2 6" id="KW-0547">Nucleotide-binding</keyword>
<dbReference type="Gene3D" id="3.30.200.20">
    <property type="entry name" value="Phosphorylase Kinase, domain 1"/>
    <property type="match status" value="1"/>
</dbReference>
<sequence length="753" mass="82166">MIGTTLSHYRILEQLGAGAMGVVYRAQDERLRREVAVKVLPEGALADEARRRRFRQEALALSRLNHPGIATVHDFDRDAGADFLVMELVAGETLAARLAAGALPVSDVTALGIQIAEALAAAHEQGVLHRDLKPTNIVVTLKGRVKVLDFGLAKLAQASVDTRASTVLDTGDGLAGTLAYMAPEQLLGEELDARADLFALGVVLYELATGRLPWSQTLATALVNEILRTAPPAPRRLRPELPVHLERIILKALAKDREARYATAAEIAADLSAGHGPEPVAAAAASATAATPDHIASLAVLPLRNLSGEADQDFFADGMTEALIARLARIGSLRVISNTSAMAYKGVRRPLPEIARELGVDAIVEGSVLRSGERVRITAQLVAAATDRSLWSSTVDRPLGDILDLYSEVSRAIAEELRPRLTASERVRLAGAAAVRPAAYEAYLMGRFFWNKRSPEGLAKAAALMQESIDADPLYAPAWSGLADCHNLLGAFRWKPAREAFPLAHAAAARALELDPNLAEGHTSLAFALQYYDWAWDRADGAYRRAITLQPGYAVAHQWYGDFLTALGRFEPAFGEIQCAAELDPLSPVVATSYGDTFYYARRQEEAIARYRQALELDARYLWARLNLGRSLQELGRHEEAIRNFEEGLRGAGVAFDDSPALAQAWAAAGDPPRARAILARVIERWREGRVSPYSVANIQVALGDHDEAFAWLERAFEERDRMMVSLRVHPRLDPLREDPRFTDLLRRMGLAA</sequence>
<dbReference type="PROSITE" id="PS00107">
    <property type="entry name" value="PROTEIN_KINASE_ATP"/>
    <property type="match status" value="1"/>
</dbReference>
<proteinExistence type="predicted"/>
<protein>
    <submittedName>
        <fullName evidence="8">Tetratricopeptide repeat protein</fullName>
    </submittedName>
</protein>
<dbReference type="InterPro" id="IPR019734">
    <property type="entry name" value="TPR_rpt"/>
</dbReference>
<dbReference type="Pfam" id="PF13414">
    <property type="entry name" value="TPR_11"/>
    <property type="match status" value="1"/>
</dbReference>
<dbReference type="Gene3D" id="3.40.50.10610">
    <property type="entry name" value="ABC-type transport auxiliary lipoprotein component"/>
    <property type="match status" value="1"/>
</dbReference>
<dbReference type="PROSITE" id="PS00108">
    <property type="entry name" value="PROTEIN_KINASE_ST"/>
    <property type="match status" value="1"/>
</dbReference>
<evidence type="ECO:0000313" key="9">
    <source>
        <dbReference type="Proteomes" id="UP000319771"/>
    </source>
</evidence>
<dbReference type="Gene3D" id="1.25.40.10">
    <property type="entry name" value="Tetratricopeptide repeat domain"/>
    <property type="match status" value="2"/>
</dbReference>
<keyword evidence="3" id="KW-0418">Kinase</keyword>
<dbReference type="InterPro" id="IPR008271">
    <property type="entry name" value="Ser/Thr_kinase_AS"/>
</dbReference>
<dbReference type="InterPro" id="IPR011990">
    <property type="entry name" value="TPR-like_helical_dom_sf"/>
</dbReference>
<evidence type="ECO:0000256" key="1">
    <source>
        <dbReference type="ARBA" id="ARBA00022679"/>
    </source>
</evidence>
<accession>A0A538UDF2</accession>
<reference evidence="8 9" key="1">
    <citation type="journal article" date="2019" name="Nat. Microbiol.">
        <title>Mediterranean grassland soil C-N compound turnover is dependent on rainfall and depth, and is mediated by genomically divergent microorganisms.</title>
        <authorList>
            <person name="Diamond S."/>
            <person name="Andeer P.F."/>
            <person name="Li Z."/>
            <person name="Crits-Christoph A."/>
            <person name="Burstein D."/>
            <person name="Anantharaman K."/>
            <person name="Lane K.R."/>
            <person name="Thomas B.C."/>
            <person name="Pan C."/>
            <person name="Northen T.R."/>
            <person name="Banfield J.F."/>
        </authorList>
    </citation>
    <scope>NUCLEOTIDE SEQUENCE [LARGE SCALE GENOMIC DNA]</scope>
    <source>
        <strain evidence="8">WS_11</strain>
    </source>
</reference>
<dbReference type="PROSITE" id="PS50005">
    <property type="entry name" value="TPR"/>
    <property type="match status" value="1"/>
</dbReference>
<gene>
    <name evidence="8" type="ORF">E6K81_02155</name>
</gene>
<dbReference type="PANTHER" id="PTHR43289">
    <property type="entry name" value="MITOGEN-ACTIVATED PROTEIN KINASE KINASE KINASE 20-RELATED"/>
    <property type="match status" value="1"/>
</dbReference>
<dbReference type="EMBL" id="VBPB01000030">
    <property type="protein sequence ID" value="TMQ73931.1"/>
    <property type="molecule type" value="Genomic_DNA"/>
</dbReference>
<dbReference type="PROSITE" id="PS50011">
    <property type="entry name" value="PROTEIN_KINASE_DOM"/>
    <property type="match status" value="1"/>
</dbReference>
<evidence type="ECO:0000256" key="6">
    <source>
        <dbReference type="PROSITE-ProRule" id="PRU10141"/>
    </source>
</evidence>
<evidence type="ECO:0000259" key="7">
    <source>
        <dbReference type="PROSITE" id="PS50011"/>
    </source>
</evidence>
<dbReference type="Gene3D" id="1.10.510.10">
    <property type="entry name" value="Transferase(Phosphotransferase) domain 1"/>
    <property type="match status" value="1"/>
</dbReference>
<organism evidence="8 9">
    <name type="scientific">Eiseniibacteriota bacterium</name>
    <dbReference type="NCBI Taxonomy" id="2212470"/>
    <lineage>
        <taxon>Bacteria</taxon>
        <taxon>Candidatus Eiseniibacteriota</taxon>
    </lineage>
</organism>
<dbReference type="GO" id="GO:0005524">
    <property type="term" value="F:ATP binding"/>
    <property type="evidence" value="ECO:0007669"/>
    <property type="project" value="UniProtKB-UniRule"/>
</dbReference>
<dbReference type="NCBIfam" id="NF047558">
    <property type="entry name" value="TPR_END_plus"/>
    <property type="match status" value="1"/>
</dbReference>
<keyword evidence="1" id="KW-0808">Transferase</keyword>
<dbReference type="InterPro" id="IPR000719">
    <property type="entry name" value="Prot_kinase_dom"/>
</dbReference>
<evidence type="ECO:0000256" key="4">
    <source>
        <dbReference type="ARBA" id="ARBA00022840"/>
    </source>
</evidence>
<evidence type="ECO:0000256" key="2">
    <source>
        <dbReference type="ARBA" id="ARBA00022741"/>
    </source>
</evidence>
<dbReference type="SMART" id="SM00220">
    <property type="entry name" value="S_TKc"/>
    <property type="match status" value="1"/>
</dbReference>
<dbReference type="SUPFAM" id="SSF56112">
    <property type="entry name" value="Protein kinase-like (PK-like)"/>
    <property type="match status" value="1"/>
</dbReference>
<evidence type="ECO:0000256" key="3">
    <source>
        <dbReference type="ARBA" id="ARBA00022777"/>
    </source>
</evidence>
<dbReference type="SUPFAM" id="SSF48452">
    <property type="entry name" value="TPR-like"/>
    <property type="match status" value="1"/>
</dbReference>
<feature type="domain" description="Protein kinase" evidence="7">
    <location>
        <begin position="9"/>
        <end position="281"/>
    </location>
</feature>
<dbReference type="PANTHER" id="PTHR43289:SF34">
    <property type="entry name" value="SERINE_THREONINE-PROTEIN KINASE YBDM-RELATED"/>
    <property type="match status" value="1"/>
</dbReference>
<dbReference type="Proteomes" id="UP000319771">
    <property type="component" value="Unassembled WGS sequence"/>
</dbReference>
<name>A0A538UDF2_UNCEI</name>
<dbReference type="AlphaFoldDB" id="A0A538UDF2"/>
<dbReference type="GO" id="GO:0004674">
    <property type="term" value="F:protein serine/threonine kinase activity"/>
    <property type="evidence" value="ECO:0007669"/>
    <property type="project" value="TreeGrafter"/>
</dbReference>
<keyword evidence="4 6" id="KW-0067">ATP-binding</keyword>
<dbReference type="InterPro" id="IPR011009">
    <property type="entry name" value="Kinase-like_dom_sf"/>
</dbReference>
<feature type="repeat" description="TPR" evidence="5">
    <location>
        <begin position="588"/>
        <end position="621"/>
    </location>
</feature>